<dbReference type="GO" id="GO:0000976">
    <property type="term" value="F:transcription cis-regulatory region binding"/>
    <property type="evidence" value="ECO:0000318"/>
    <property type="project" value="GO_Central"/>
</dbReference>
<dbReference type="EMBL" id="DS113346">
    <property type="protein sequence ID" value="EAY09987.1"/>
    <property type="molecule type" value="Genomic_DNA"/>
</dbReference>
<dbReference type="AlphaFoldDB" id="A2EBF7"/>
<dbReference type="InterPro" id="IPR001870">
    <property type="entry name" value="B30.2/SPRY"/>
</dbReference>
<dbReference type="RefSeq" id="XP_001322210.1">
    <property type="nucleotide sequence ID" value="XM_001322175.1"/>
</dbReference>
<organism evidence="2 3">
    <name type="scientific">Trichomonas vaginalis (strain ATCC PRA-98 / G3)</name>
    <dbReference type="NCBI Taxonomy" id="412133"/>
    <lineage>
        <taxon>Eukaryota</taxon>
        <taxon>Metamonada</taxon>
        <taxon>Parabasalia</taxon>
        <taxon>Trichomonadida</taxon>
        <taxon>Trichomonadidae</taxon>
        <taxon>Trichomonas</taxon>
    </lineage>
</organism>
<evidence type="ECO:0000259" key="1">
    <source>
        <dbReference type="PROSITE" id="PS50188"/>
    </source>
</evidence>
<evidence type="ECO:0000313" key="2">
    <source>
        <dbReference type="EMBL" id="EAY09987.1"/>
    </source>
</evidence>
<dbReference type="InterPro" id="IPR037353">
    <property type="entry name" value="ASH2"/>
</dbReference>
<dbReference type="OrthoDB" id="10266026at2759"/>
<dbReference type="PROSITE" id="PS50188">
    <property type="entry name" value="B302_SPRY"/>
    <property type="match status" value="1"/>
</dbReference>
<dbReference type="GO" id="GO:0048188">
    <property type="term" value="C:Set1C/COMPASS complex"/>
    <property type="evidence" value="ECO:0000318"/>
    <property type="project" value="GO_Central"/>
</dbReference>
<dbReference type="InterPro" id="IPR043136">
    <property type="entry name" value="B30.2/SPRY_sf"/>
</dbReference>
<dbReference type="InParanoid" id="A2EBF7"/>
<dbReference type="CDD" id="cd12872">
    <property type="entry name" value="SPRY_Ash2"/>
    <property type="match status" value="1"/>
</dbReference>
<reference evidence="2" key="2">
    <citation type="journal article" date="2007" name="Science">
        <title>Draft genome sequence of the sexually transmitted pathogen Trichomonas vaginalis.</title>
        <authorList>
            <person name="Carlton J.M."/>
            <person name="Hirt R.P."/>
            <person name="Silva J.C."/>
            <person name="Delcher A.L."/>
            <person name="Schatz M."/>
            <person name="Zhao Q."/>
            <person name="Wortman J.R."/>
            <person name="Bidwell S.L."/>
            <person name="Alsmark U.C.M."/>
            <person name="Besteiro S."/>
            <person name="Sicheritz-Ponten T."/>
            <person name="Noel C.J."/>
            <person name="Dacks J.B."/>
            <person name="Foster P.G."/>
            <person name="Simillion C."/>
            <person name="Van de Peer Y."/>
            <person name="Miranda-Saavedra D."/>
            <person name="Barton G.J."/>
            <person name="Westrop G.D."/>
            <person name="Mueller S."/>
            <person name="Dessi D."/>
            <person name="Fiori P.L."/>
            <person name="Ren Q."/>
            <person name="Paulsen I."/>
            <person name="Zhang H."/>
            <person name="Bastida-Corcuera F.D."/>
            <person name="Simoes-Barbosa A."/>
            <person name="Brown M.T."/>
            <person name="Hayes R.D."/>
            <person name="Mukherjee M."/>
            <person name="Okumura C.Y."/>
            <person name="Schneider R."/>
            <person name="Smith A.J."/>
            <person name="Vanacova S."/>
            <person name="Villalvazo M."/>
            <person name="Haas B.J."/>
            <person name="Pertea M."/>
            <person name="Feldblyum T.V."/>
            <person name="Utterback T.R."/>
            <person name="Shu C.L."/>
            <person name="Osoegawa K."/>
            <person name="de Jong P.J."/>
            <person name="Hrdy I."/>
            <person name="Horvathova L."/>
            <person name="Zubacova Z."/>
            <person name="Dolezal P."/>
            <person name="Malik S.B."/>
            <person name="Logsdon J.M. Jr."/>
            <person name="Henze K."/>
            <person name="Gupta A."/>
            <person name="Wang C.C."/>
            <person name="Dunne R.L."/>
            <person name="Upcroft J.A."/>
            <person name="Upcroft P."/>
            <person name="White O."/>
            <person name="Salzberg S.L."/>
            <person name="Tang P."/>
            <person name="Chiu C.-H."/>
            <person name="Lee Y.-S."/>
            <person name="Embley T.M."/>
            <person name="Coombs G.H."/>
            <person name="Mottram J.C."/>
            <person name="Tachezy J."/>
            <person name="Fraser-Liggett C.M."/>
            <person name="Johnson P.J."/>
        </authorList>
    </citation>
    <scope>NUCLEOTIDE SEQUENCE [LARGE SCALE GENOMIC DNA]</scope>
    <source>
        <strain evidence="2">G3</strain>
    </source>
</reference>
<dbReference type="FunFam" id="2.60.120.920:FF:000110">
    <property type="entry name" value="SPRY domain containing protein"/>
    <property type="match status" value="1"/>
</dbReference>
<dbReference type="Proteomes" id="UP000001542">
    <property type="component" value="Unassembled WGS sequence"/>
</dbReference>
<dbReference type="eggNOG" id="KOG2626">
    <property type="taxonomic scope" value="Eukaryota"/>
</dbReference>
<dbReference type="VEuPathDB" id="TrichDB:TVAG_127960"/>
<dbReference type="PANTHER" id="PTHR10598:SF0">
    <property type="entry name" value="SET1_ASH2 HISTONE METHYLTRANSFERASE COMPLEX SUBUNIT ASH2"/>
    <property type="match status" value="1"/>
</dbReference>
<sequence>MSQRKTFIITDPNDPFYGSSIPMRFEELGARRRAALRLLPNIEDPENKSKIVLSRYKSSRKYKFDGDKCTLEGGYRLCRSSRSFDQPGKYFWEFRFTSRDLEDGHVRMGIATTNADMEAPIGVDAEGYAVRDLGGAFHCSKHQKPEEYDPGVVPFQGFNVGDFVGFGFTLGTTPETTTLEVWVNGMYRGVIFRNIDPTKKWIPSLSIFHNAWVEAFFEVFNYAPGPAWTPAANIPDEPQKQKYTLSQMLDVMRNGTESLRTKEMFAATFAVLTPIQDMPI</sequence>
<feature type="domain" description="B30.2/SPRY" evidence="1">
    <location>
        <begin position="21"/>
        <end position="225"/>
    </location>
</feature>
<proteinExistence type="predicted"/>
<dbReference type="Gene3D" id="2.60.120.920">
    <property type="match status" value="1"/>
</dbReference>
<dbReference type="STRING" id="5722.A2EBF7"/>
<evidence type="ECO:0000313" key="3">
    <source>
        <dbReference type="Proteomes" id="UP000001542"/>
    </source>
</evidence>
<reference evidence="2" key="1">
    <citation type="submission" date="2006-10" db="EMBL/GenBank/DDBJ databases">
        <authorList>
            <person name="Amadeo P."/>
            <person name="Zhao Q."/>
            <person name="Wortman J."/>
            <person name="Fraser-Liggett C."/>
            <person name="Carlton J."/>
        </authorList>
    </citation>
    <scope>NUCLEOTIDE SEQUENCE</scope>
    <source>
        <strain evidence="2">G3</strain>
    </source>
</reference>
<dbReference type="PANTHER" id="PTHR10598">
    <property type="entry name" value="SET1/ASH2 HISTONE METHYLTRANSFERASE COMPLEX SUBUNIT ASH2"/>
    <property type="match status" value="1"/>
</dbReference>
<name>A2EBF7_TRIV3</name>
<protein>
    <submittedName>
        <fullName evidence="2">SPRY domain containing protein</fullName>
    </submittedName>
</protein>
<dbReference type="InterPro" id="IPR013320">
    <property type="entry name" value="ConA-like_dom_sf"/>
</dbReference>
<keyword evidence="3" id="KW-1185">Reference proteome</keyword>
<dbReference type="VEuPathDB" id="TrichDB:TVAGG3_0406670"/>
<accession>A2EBF7</accession>
<dbReference type="SMR" id="A2EBF7"/>
<gene>
    <name evidence="2" type="ORF">TVAG_127960</name>
</gene>
<dbReference type="KEGG" id="tva:4767918"/>
<dbReference type="SUPFAM" id="SSF49899">
    <property type="entry name" value="Concanavalin A-like lectins/glucanases"/>
    <property type="match status" value="1"/>
</dbReference>